<evidence type="ECO:0000313" key="2">
    <source>
        <dbReference type="Proteomes" id="UP001469089"/>
    </source>
</evidence>
<protein>
    <submittedName>
        <fullName evidence="1">Uncharacterized protein</fullName>
    </submittedName>
</protein>
<geneLocation type="plasmid" evidence="1">
    <name>pl1</name>
</geneLocation>
<evidence type="ECO:0000313" key="1">
    <source>
        <dbReference type="EMBL" id="MEQ5844294.1"/>
    </source>
</evidence>
<dbReference type="Proteomes" id="UP001469089">
    <property type="component" value="Unassembled WGS sequence"/>
</dbReference>
<sequence>MSLLGTQNTSIAALPVSPAISAPHRREELGDLVAELLDEIQAAADDRRWFSSSEARLASGDGIWG</sequence>
<dbReference type="EMBL" id="JAOALG010000003">
    <property type="protein sequence ID" value="MEQ5844294.1"/>
    <property type="molecule type" value="Genomic_DNA"/>
</dbReference>
<accession>A0ABV1LYE1</accession>
<dbReference type="RefSeq" id="WP_349545893.1">
    <property type="nucleotide sequence ID" value="NZ_JAOALG010000003.1"/>
</dbReference>
<comment type="caution">
    <text evidence="1">The sequence shown here is derived from an EMBL/GenBank/DDBJ whole genome shotgun (WGS) entry which is preliminary data.</text>
</comment>
<keyword evidence="2" id="KW-1185">Reference proteome</keyword>
<gene>
    <name evidence="1" type="ORF">N0A02_33060</name>
</gene>
<name>A0ABV1LYE1_9BURK</name>
<keyword evidence="1" id="KW-0614">Plasmid</keyword>
<reference evidence="1 2" key="1">
    <citation type="journal article" date="2024" name="Chem. Sci.">
        <title>Discovery of a lagriamide polyketide by integrated genome mining, isotopic labeling, and untargeted metabolomics.</title>
        <authorList>
            <person name="Fergusson C.H."/>
            <person name="Saulog J."/>
            <person name="Paulo B.S."/>
            <person name="Wilson D.M."/>
            <person name="Liu D.Y."/>
            <person name="Morehouse N.J."/>
            <person name="Waterworth S."/>
            <person name="Barkei J."/>
            <person name="Gray C.A."/>
            <person name="Kwan J.C."/>
            <person name="Eustaquio A.S."/>
            <person name="Linington R.G."/>
        </authorList>
    </citation>
    <scope>NUCLEOTIDE SEQUENCE [LARGE SCALE GENOMIC DNA]</scope>
    <source>
        <strain evidence="1 2">RL17-338-BIF-B</strain>
    </source>
</reference>
<organism evidence="1 2">
    <name type="scientific">Paraburkholderia acidicola</name>
    <dbReference type="NCBI Taxonomy" id="1912599"/>
    <lineage>
        <taxon>Bacteria</taxon>
        <taxon>Pseudomonadati</taxon>
        <taxon>Pseudomonadota</taxon>
        <taxon>Betaproteobacteria</taxon>
        <taxon>Burkholderiales</taxon>
        <taxon>Burkholderiaceae</taxon>
        <taxon>Paraburkholderia</taxon>
    </lineage>
</organism>
<proteinExistence type="predicted"/>